<keyword evidence="6" id="KW-0812">Transmembrane</keyword>
<evidence type="ECO:0000259" key="8">
    <source>
        <dbReference type="PROSITE" id="PS51007"/>
    </source>
</evidence>
<evidence type="ECO:0000313" key="10">
    <source>
        <dbReference type="Proteomes" id="UP000295164"/>
    </source>
</evidence>
<dbReference type="GO" id="GO:0046872">
    <property type="term" value="F:metal ion binding"/>
    <property type="evidence" value="ECO:0007669"/>
    <property type="project" value="UniProtKB-KW"/>
</dbReference>
<organism evidence="9 10">
    <name type="scientific">Flaviaesturariibacter aridisoli</name>
    <dbReference type="NCBI Taxonomy" id="2545761"/>
    <lineage>
        <taxon>Bacteria</taxon>
        <taxon>Pseudomonadati</taxon>
        <taxon>Bacteroidota</taxon>
        <taxon>Chitinophagia</taxon>
        <taxon>Chitinophagales</taxon>
        <taxon>Chitinophagaceae</taxon>
        <taxon>Flaviaestuariibacter</taxon>
    </lineage>
</organism>
<evidence type="ECO:0000256" key="6">
    <source>
        <dbReference type="SAM" id="Phobius"/>
    </source>
</evidence>
<comment type="caution">
    <text evidence="9">The sequence shown here is derived from an EMBL/GenBank/DDBJ whole genome shotgun (WGS) entry which is preliminary data.</text>
</comment>
<feature type="transmembrane region" description="Helical" evidence="6">
    <location>
        <begin position="51"/>
        <end position="72"/>
    </location>
</feature>
<dbReference type="PANTHER" id="PTHR33751:SF1">
    <property type="entry name" value="CBB3-TYPE CYTOCHROME C OXIDASE SUBUNIT FIXP"/>
    <property type="match status" value="1"/>
</dbReference>
<dbReference type="InterPro" id="IPR032858">
    <property type="entry name" value="CcoP_N"/>
</dbReference>
<keyword evidence="3 4" id="KW-0408">Iron</keyword>
<dbReference type="Gene3D" id="6.10.280.130">
    <property type="match status" value="1"/>
</dbReference>
<proteinExistence type="predicted"/>
<dbReference type="PANTHER" id="PTHR33751">
    <property type="entry name" value="CBB3-TYPE CYTOCHROME C OXIDASE SUBUNIT FIXP"/>
    <property type="match status" value="1"/>
</dbReference>
<feature type="domain" description="Cytochrome c" evidence="8">
    <location>
        <begin position="205"/>
        <end position="284"/>
    </location>
</feature>
<dbReference type="Pfam" id="PF13442">
    <property type="entry name" value="Cytochrome_CBB3"/>
    <property type="match status" value="1"/>
</dbReference>
<dbReference type="PROSITE" id="PS51007">
    <property type="entry name" value="CYTC"/>
    <property type="match status" value="1"/>
</dbReference>
<feature type="region of interest" description="Disordered" evidence="5">
    <location>
        <begin position="286"/>
        <end position="316"/>
    </location>
</feature>
<accession>A0A4R4E5E8</accession>
<feature type="chain" id="PRO_5020597700" evidence="7">
    <location>
        <begin position="26"/>
        <end position="316"/>
    </location>
</feature>
<reference evidence="9 10" key="1">
    <citation type="submission" date="2019-03" db="EMBL/GenBank/DDBJ databases">
        <authorList>
            <person name="Kim M.K.M."/>
        </authorList>
    </citation>
    <scope>NUCLEOTIDE SEQUENCE [LARGE SCALE GENOMIC DNA]</scope>
    <source>
        <strain evidence="9 10">17J68-15</strain>
    </source>
</reference>
<gene>
    <name evidence="9" type="ORF">E0486_00695</name>
</gene>
<dbReference type="SUPFAM" id="SSF46626">
    <property type="entry name" value="Cytochrome c"/>
    <property type="match status" value="1"/>
</dbReference>
<keyword evidence="6" id="KW-1133">Transmembrane helix</keyword>
<keyword evidence="10" id="KW-1185">Reference proteome</keyword>
<sequence>MKRMYTLRYALLALLALGLQGAAIAQETAATATDAATAAPAGIDWFSSEKALIYIFLVFFVLCGIMVAHILWRVNQMVLERLGKTKPAKVKAAGPGSLRLWWARINNRYLTRAIPVEQEEDRILDHEYDGIRELDNALPPWWKWGFYLSVVLSFVYLWHYQFGDGPNPEQEYRAEMKTAEAEIEAYRLASKDNVDEKSVTMADAAGIEAGKAIFQKNCFMCHGAAGEGGVGPNLTDEYWLHGGTINDVFHTIKYGYADKGMQAWEKMFSPAQIRDLASYVKSLKGSKPANAKAPQGDLFVDNGAAPKDSSAPVAAK</sequence>
<dbReference type="InterPro" id="IPR009056">
    <property type="entry name" value="Cyt_c-like_dom"/>
</dbReference>
<dbReference type="InterPro" id="IPR050597">
    <property type="entry name" value="Cytochrome_c_Oxidase_Subunit"/>
</dbReference>
<dbReference type="Proteomes" id="UP000295164">
    <property type="component" value="Unassembled WGS sequence"/>
</dbReference>
<evidence type="ECO:0000256" key="4">
    <source>
        <dbReference type="PROSITE-ProRule" id="PRU00433"/>
    </source>
</evidence>
<dbReference type="AlphaFoldDB" id="A0A4R4E5E8"/>
<dbReference type="Pfam" id="PF14715">
    <property type="entry name" value="FixP_N"/>
    <property type="match status" value="1"/>
</dbReference>
<keyword evidence="6" id="KW-0472">Membrane</keyword>
<feature type="signal peptide" evidence="7">
    <location>
        <begin position="1"/>
        <end position="25"/>
    </location>
</feature>
<protein>
    <submittedName>
        <fullName evidence="9">C-type cytochrome</fullName>
    </submittedName>
</protein>
<evidence type="ECO:0000256" key="5">
    <source>
        <dbReference type="SAM" id="MobiDB-lite"/>
    </source>
</evidence>
<evidence type="ECO:0000256" key="7">
    <source>
        <dbReference type="SAM" id="SignalP"/>
    </source>
</evidence>
<evidence type="ECO:0000256" key="1">
    <source>
        <dbReference type="ARBA" id="ARBA00022617"/>
    </source>
</evidence>
<dbReference type="GO" id="GO:0009055">
    <property type="term" value="F:electron transfer activity"/>
    <property type="evidence" value="ECO:0007669"/>
    <property type="project" value="InterPro"/>
</dbReference>
<dbReference type="InterPro" id="IPR036909">
    <property type="entry name" value="Cyt_c-like_dom_sf"/>
</dbReference>
<dbReference type="InterPro" id="IPR038414">
    <property type="entry name" value="CcoP_N_sf"/>
</dbReference>
<dbReference type="OrthoDB" id="9811281at2"/>
<name>A0A4R4E5E8_9BACT</name>
<keyword evidence="7" id="KW-0732">Signal</keyword>
<dbReference type="GO" id="GO:0020037">
    <property type="term" value="F:heme binding"/>
    <property type="evidence" value="ECO:0007669"/>
    <property type="project" value="InterPro"/>
</dbReference>
<evidence type="ECO:0000256" key="2">
    <source>
        <dbReference type="ARBA" id="ARBA00022723"/>
    </source>
</evidence>
<keyword evidence="1 4" id="KW-0349">Heme</keyword>
<dbReference type="RefSeq" id="WP_131850212.1">
    <property type="nucleotide sequence ID" value="NZ_SKFH01000001.1"/>
</dbReference>
<dbReference type="Gene3D" id="1.10.760.10">
    <property type="entry name" value="Cytochrome c-like domain"/>
    <property type="match status" value="1"/>
</dbReference>
<evidence type="ECO:0000313" key="9">
    <source>
        <dbReference type="EMBL" id="TCZ74856.1"/>
    </source>
</evidence>
<evidence type="ECO:0000256" key="3">
    <source>
        <dbReference type="ARBA" id="ARBA00023004"/>
    </source>
</evidence>
<keyword evidence="2 4" id="KW-0479">Metal-binding</keyword>
<dbReference type="EMBL" id="SKFH01000001">
    <property type="protein sequence ID" value="TCZ74856.1"/>
    <property type="molecule type" value="Genomic_DNA"/>
</dbReference>